<dbReference type="Gene3D" id="1.10.30.20">
    <property type="entry name" value="Bacterial XPD DNA helicase, FeS cluster domain"/>
    <property type="match status" value="1"/>
</dbReference>
<dbReference type="SMART" id="SM00488">
    <property type="entry name" value="DEXDc2"/>
    <property type="match status" value="1"/>
</dbReference>
<dbReference type="PANTHER" id="PTHR11472">
    <property type="entry name" value="DNA REPAIR DEAD HELICASE RAD3/XP-D SUBFAMILY MEMBER"/>
    <property type="match status" value="1"/>
</dbReference>
<comment type="similarity">
    <text evidence="13">Belongs to the helicase family. DinG subfamily.</text>
</comment>
<sequence>MTNVIKISVRHLVEYVFKSGDIVSGFRTTTALTDGTKTHQKIQKTYNEKDQKEVYVKTEIPYEDMILQVDGRCDGLLFDEDGLVTIDEIKSTSGSLTVIEEDSYPVHWAQAIFYGYIYANDHELDRIDIQLTYVQVQSEEQKRFRRSMSRQELEDFVHDVVRKYVPYAKALIEHKKNRDSTSKELAFPFGTYREGQRKLAGSVYKTILDKKVLFAKASTGIGKTMSTIFPAVKAVGEGLLQRSFYLTAKTITRTAAEDAYRLLIDKGLDMKVVTITAKDKICFQEETICKAEHCPFAEGYYDRINTAILDIYENESLMTRPVIESYARKHRVCPFEFSLDLAYAADAVICDYNYVFDPRVSLKRLLEEQKKKTVLLIDEAHNLVDRARTMYSAELNKEMFVEVKREYKGRNDSIAEAAKSIIVHLVGKRKQDSFVEKKLDEELALLVENFAEEAEMELIRNEDASEILLDAYFAADAFAKICRLYDERFVTYVEIEEKEVAIRLYCLDPSYLLQQFGKGFRAKIFFSATLAPGNYYKNLLGGKKEDYVLSIPSPFARENTEILIQPLSTRYRDRKETLHPMVRFIQDVLNKQEGNFLVFFPSYSYMNIVHDAFREVAPDVRTIIQGTGMSESLREEFLAAFEEKADERLVGFAVLGGVFSEGVDLKGDRLNGVIIVGVGLPQIGMERDIIKDYFTSIGHNGFDYAYVYPGMNKVLQAGGRLIRSESDKGTILLIDDRFLQPKYQALLPEEWRHFRVVGDGL</sequence>
<evidence type="ECO:0000256" key="13">
    <source>
        <dbReference type="ARBA" id="ARBA00038058"/>
    </source>
</evidence>
<dbReference type="InterPro" id="IPR010614">
    <property type="entry name" value="RAD3-like_helicase_DEAD"/>
</dbReference>
<proteinExistence type="inferred from homology"/>
<evidence type="ECO:0000259" key="14">
    <source>
        <dbReference type="PROSITE" id="PS51193"/>
    </source>
</evidence>
<accession>A0A498D9S1</accession>
<keyword evidence="3" id="KW-0547">Nucleotide-binding</keyword>
<dbReference type="Gene3D" id="3.90.320.10">
    <property type="match status" value="1"/>
</dbReference>
<keyword evidence="4" id="KW-0227">DNA damage</keyword>
<comment type="caution">
    <text evidence="15">The sequence shown here is derived from an EMBL/GenBank/DDBJ whole genome shotgun (WGS) entry which is preliminary data.</text>
</comment>
<dbReference type="InterPro" id="IPR006554">
    <property type="entry name" value="Helicase-like_DEXD_c2"/>
</dbReference>
<evidence type="ECO:0000256" key="9">
    <source>
        <dbReference type="ARBA" id="ARBA00023014"/>
    </source>
</evidence>
<dbReference type="OrthoDB" id="9765586at2"/>
<dbReference type="GO" id="GO:0003677">
    <property type="term" value="F:DNA binding"/>
    <property type="evidence" value="ECO:0007669"/>
    <property type="project" value="UniProtKB-KW"/>
</dbReference>
<keyword evidence="6 15" id="KW-0347">Helicase</keyword>
<dbReference type="SUPFAM" id="SSF52540">
    <property type="entry name" value="P-loop containing nucleoside triphosphate hydrolases"/>
    <property type="match status" value="2"/>
</dbReference>
<evidence type="ECO:0000256" key="6">
    <source>
        <dbReference type="ARBA" id="ARBA00022806"/>
    </source>
</evidence>
<dbReference type="Proteomes" id="UP000270219">
    <property type="component" value="Unassembled WGS sequence"/>
</dbReference>
<dbReference type="GO" id="GO:0051539">
    <property type="term" value="F:4 iron, 4 sulfur cluster binding"/>
    <property type="evidence" value="ECO:0007669"/>
    <property type="project" value="UniProtKB-KW"/>
</dbReference>
<dbReference type="RefSeq" id="WP_121523876.1">
    <property type="nucleotide sequence ID" value="NZ_RCHR01000004.1"/>
</dbReference>
<keyword evidence="8" id="KW-0408">Iron</keyword>
<evidence type="ECO:0000256" key="12">
    <source>
        <dbReference type="ARBA" id="ARBA00023235"/>
    </source>
</evidence>
<keyword evidence="1" id="KW-0004">4Fe-4S</keyword>
<dbReference type="InterPro" id="IPR011604">
    <property type="entry name" value="PDDEXK-like_dom_sf"/>
</dbReference>
<evidence type="ECO:0000256" key="8">
    <source>
        <dbReference type="ARBA" id="ARBA00023004"/>
    </source>
</evidence>
<dbReference type="Pfam" id="PF06733">
    <property type="entry name" value="DEAD_2"/>
    <property type="match status" value="1"/>
</dbReference>
<dbReference type="InterPro" id="IPR042493">
    <property type="entry name" value="XPD_DNA_FeS"/>
</dbReference>
<evidence type="ECO:0000256" key="4">
    <source>
        <dbReference type="ARBA" id="ARBA00022763"/>
    </source>
</evidence>
<keyword evidence="7" id="KW-0067">ATP-binding</keyword>
<evidence type="ECO:0000256" key="11">
    <source>
        <dbReference type="ARBA" id="ARBA00023204"/>
    </source>
</evidence>
<protein>
    <submittedName>
        <fullName evidence="15">ATP-dependent DNA helicase</fullName>
    </submittedName>
</protein>
<keyword evidence="12" id="KW-0413">Isomerase</keyword>
<feature type="domain" description="Helicase ATP-binding" evidence="14">
    <location>
        <begin position="182"/>
        <end position="446"/>
    </location>
</feature>
<dbReference type="GO" id="GO:0003678">
    <property type="term" value="F:DNA helicase activity"/>
    <property type="evidence" value="ECO:0007669"/>
    <property type="project" value="InterPro"/>
</dbReference>
<keyword evidence="16" id="KW-1185">Reference proteome</keyword>
<keyword evidence="11" id="KW-0234">DNA repair</keyword>
<dbReference type="InterPro" id="IPR006555">
    <property type="entry name" value="ATP-dep_Helicase_C"/>
</dbReference>
<keyword evidence="5" id="KW-0378">Hydrolase</keyword>
<evidence type="ECO:0000256" key="2">
    <source>
        <dbReference type="ARBA" id="ARBA00022723"/>
    </source>
</evidence>
<dbReference type="GO" id="GO:0005524">
    <property type="term" value="F:ATP binding"/>
    <property type="evidence" value="ECO:0007669"/>
    <property type="project" value="UniProtKB-KW"/>
</dbReference>
<reference evidence="15 16" key="1">
    <citation type="submission" date="2018-10" db="EMBL/GenBank/DDBJ databases">
        <title>Oceanobacillus sp. YLB-02 draft genome.</title>
        <authorList>
            <person name="Yu L."/>
        </authorList>
    </citation>
    <scope>NUCLEOTIDE SEQUENCE [LARGE SCALE GENOMIC DNA]</scope>
    <source>
        <strain evidence="15 16">YLB-02</strain>
    </source>
</reference>
<dbReference type="InterPro" id="IPR014013">
    <property type="entry name" value="Helic_SF1/SF2_ATP-bd_DinG/Rad3"/>
</dbReference>
<gene>
    <name evidence="15" type="ORF">D8M04_13630</name>
</gene>
<dbReference type="AlphaFoldDB" id="A0A498D9S1"/>
<evidence type="ECO:0000313" key="15">
    <source>
        <dbReference type="EMBL" id="RLL43937.1"/>
    </source>
</evidence>
<name>A0A498D9S1_9BACI</name>
<evidence type="ECO:0000256" key="1">
    <source>
        <dbReference type="ARBA" id="ARBA00022485"/>
    </source>
</evidence>
<dbReference type="EMBL" id="RCHR01000004">
    <property type="protein sequence ID" value="RLL43937.1"/>
    <property type="molecule type" value="Genomic_DNA"/>
</dbReference>
<dbReference type="Gene3D" id="1.10.275.40">
    <property type="match status" value="1"/>
</dbReference>
<evidence type="ECO:0000256" key="5">
    <source>
        <dbReference type="ARBA" id="ARBA00022801"/>
    </source>
</evidence>
<dbReference type="GO" id="GO:0016818">
    <property type="term" value="F:hydrolase activity, acting on acid anhydrides, in phosphorus-containing anhydrides"/>
    <property type="evidence" value="ECO:0007669"/>
    <property type="project" value="InterPro"/>
</dbReference>
<evidence type="ECO:0000256" key="10">
    <source>
        <dbReference type="ARBA" id="ARBA00023125"/>
    </source>
</evidence>
<organism evidence="15 16">
    <name type="scientific">Oceanobacillus piezotolerans</name>
    <dbReference type="NCBI Taxonomy" id="2448030"/>
    <lineage>
        <taxon>Bacteria</taxon>
        <taxon>Bacillati</taxon>
        <taxon>Bacillota</taxon>
        <taxon>Bacilli</taxon>
        <taxon>Bacillales</taxon>
        <taxon>Bacillaceae</taxon>
        <taxon>Oceanobacillus</taxon>
    </lineage>
</organism>
<keyword evidence="10" id="KW-0238">DNA-binding</keyword>
<keyword evidence="2" id="KW-0479">Metal-binding</keyword>
<dbReference type="PROSITE" id="PS51193">
    <property type="entry name" value="HELICASE_ATP_BIND_2"/>
    <property type="match status" value="1"/>
</dbReference>
<keyword evidence="9" id="KW-0411">Iron-sulfur</keyword>
<evidence type="ECO:0000256" key="7">
    <source>
        <dbReference type="ARBA" id="ARBA00022840"/>
    </source>
</evidence>
<dbReference type="InterPro" id="IPR027417">
    <property type="entry name" value="P-loop_NTPase"/>
</dbReference>
<dbReference type="GO" id="GO:0046872">
    <property type="term" value="F:metal ion binding"/>
    <property type="evidence" value="ECO:0007669"/>
    <property type="project" value="UniProtKB-KW"/>
</dbReference>
<dbReference type="SMART" id="SM00491">
    <property type="entry name" value="HELICc2"/>
    <property type="match status" value="1"/>
</dbReference>
<dbReference type="Pfam" id="PF13307">
    <property type="entry name" value="Helicase_C_2"/>
    <property type="match status" value="1"/>
</dbReference>
<evidence type="ECO:0000256" key="3">
    <source>
        <dbReference type="ARBA" id="ARBA00022741"/>
    </source>
</evidence>
<dbReference type="Gene3D" id="3.40.50.300">
    <property type="entry name" value="P-loop containing nucleotide triphosphate hydrolases"/>
    <property type="match status" value="2"/>
</dbReference>
<dbReference type="InterPro" id="IPR045028">
    <property type="entry name" value="DinG/Rad3-like"/>
</dbReference>
<dbReference type="GO" id="GO:0006281">
    <property type="term" value="P:DNA repair"/>
    <property type="evidence" value="ECO:0007669"/>
    <property type="project" value="UniProtKB-KW"/>
</dbReference>
<dbReference type="PANTHER" id="PTHR11472:SF34">
    <property type="entry name" value="REGULATOR OF TELOMERE ELONGATION HELICASE 1"/>
    <property type="match status" value="1"/>
</dbReference>
<evidence type="ECO:0000313" key="16">
    <source>
        <dbReference type="Proteomes" id="UP000270219"/>
    </source>
</evidence>